<evidence type="ECO:0000313" key="2">
    <source>
        <dbReference type="EMBL" id="MPC23837.1"/>
    </source>
</evidence>
<evidence type="ECO:0000256" key="1">
    <source>
        <dbReference type="SAM" id="MobiDB-lite"/>
    </source>
</evidence>
<gene>
    <name evidence="2" type="ORF">E2C01_016904</name>
</gene>
<dbReference type="AlphaFoldDB" id="A0A5B7DRR0"/>
<sequence length="114" mass="12499">MVHFVYYIRYTITPELTNHNHTPSTDLHASIFIHSSESYCILIKLNASDSKPITPNKSSSSFSSPAPERLNSTGPDLLVLVSAPENPRSGTKRLVDMSCSMPAPYSFSATLVGR</sequence>
<name>A0A5B7DRR0_PORTR</name>
<dbReference type="EMBL" id="VSRR010001259">
    <property type="protein sequence ID" value="MPC23837.1"/>
    <property type="molecule type" value="Genomic_DNA"/>
</dbReference>
<comment type="caution">
    <text evidence="2">The sequence shown here is derived from an EMBL/GenBank/DDBJ whole genome shotgun (WGS) entry which is preliminary data.</text>
</comment>
<accession>A0A5B7DRR0</accession>
<proteinExistence type="predicted"/>
<feature type="region of interest" description="Disordered" evidence="1">
    <location>
        <begin position="51"/>
        <end position="73"/>
    </location>
</feature>
<reference evidence="2 3" key="1">
    <citation type="submission" date="2019-05" db="EMBL/GenBank/DDBJ databases">
        <title>Another draft genome of Portunus trituberculatus and its Hox gene families provides insights of decapod evolution.</title>
        <authorList>
            <person name="Jeong J.-H."/>
            <person name="Song I."/>
            <person name="Kim S."/>
            <person name="Choi T."/>
            <person name="Kim D."/>
            <person name="Ryu S."/>
            <person name="Kim W."/>
        </authorList>
    </citation>
    <scope>NUCLEOTIDE SEQUENCE [LARGE SCALE GENOMIC DNA]</scope>
    <source>
        <tissue evidence="2">Muscle</tissue>
    </source>
</reference>
<dbReference type="Proteomes" id="UP000324222">
    <property type="component" value="Unassembled WGS sequence"/>
</dbReference>
<protein>
    <submittedName>
        <fullName evidence="2">Uncharacterized protein</fullName>
    </submittedName>
</protein>
<organism evidence="2 3">
    <name type="scientific">Portunus trituberculatus</name>
    <name type="common">Swimming crab</name>
    <name type="synonym">Neptunus trituberculatus</name>
    <dbReference type="NCBI Taxonomy" id="210409"/>
    <lineage>
        <taxon>Eukaryota</taxon>
        <taxon>Metazoa</taxon>
        <taxon>Ecdysozoa</taxon>
        <taxon>Arthropoda</taxon>
        <taxon>Crustacea</taxon>
        <taxon>Multicrustacea</taxon>
        <taxon>Malacostraca</taxon>
        <taxon>Eumalacostraca</taxon>
        <taxon>Eucarida</taxon>
        <taxon>Decapoda</taxon>
        <taxon>Pleocyemata</taxon>
        <taxon>Brachyura</taxon>
        <taxon>Eubrachyura</taxon>
        <taxon>Portunoidea</taxon>
        <taxon>Portunidae</taxon>
        <taxon>Portuninae</taxon>
        <taxon>Portunus</taxon>
    </lineage>
</organism>
<keyword evidence="3" id="KW-1185">Reference proteome</keyword>
<evidence type="ECO:0000313" key="3">
    <source>
        <dbReference type="Proteomes" id="UP000324222"/>
    </source>
</evidence>